<dbReference type="Pfam" id="PF21864">
    <property type="entry name" value="MORF_dom"/>
    <property type="match status" value="1"/>
</dbReference>
<comment type="similarity">
    <text evidence="9">Belongs to the MORF family.</text>
</comment>
<evidence type="ECO:0000256" key="13">
    <source>
        <dbReference type="SAM" id="SignalP"/>
    </source>
</evidence>
<feature type="signal peptide" evidence="13">
    <location>
        <begin position="1"/>
        <end position="22"/>
    </location>
</feature>
<gene>
    <name evidence="15" type="ORF">TanjilG_29117</name>
</gene>
<dbReference type="Pfam" id="PF00295">
    <property type="entry name" value="Glyco_hydro_28"/>
    <property type="match status" value="1"/>
</dbReference>
<dbReference type="Gramene" id="OIW00127">
    <property type="protein sequence ID" value="OIW00127"/>
    <property type="gene ID" value="TanjilG_29117"/>
</dbReference>
<dbReference type="PROSITE" id="PS00502">
    <property type="entry name" value="POLYGALACTURONASE"/>
    <property type="match status" value="1"/>
</dbReference>
<dbReference type="InterPro" id="IPR037045">
    <property type="entry name" value="S8pro/Inhibitor_I9_sf"/>
</dbReference>
<dbReference type="Gene3D" id="3.30.70.80">
    <property type="entry name" value="Peptidase S8 propeptide/proteinase inhibitor I9"/>
    <property type="match status" value="1"/>
</dbReference>
<keyword evidence="6" id="KW-0809">Transit peptide</keyword>
<dbReference type="STRING" id="3871.A0A1J7GI43"/>
<dbReference type="SUPFAM" id="SSF51126">
    <property type="entry name" value="Pectin lyase-like"/>
    <property type="match status" value="1"/>
</dbReference>
<evidence type="ECO:0000256" key="6">
    <source>
        <dbReference type="ARBA" id="ARBA00022946"/>
    </source>
</evidence>
<name>A0A1J7GI43_LUPAN</name>
<evidence type="ECO:0000256" key="4">
    <source>
        <dbReference type="ARBA" id="ARBA00022525"/>
    </source>
</evidence>
<dbReference type="GO" id="GO:0071555">
    <property type="term" value="P:cell wall organization"/>
    <property type="evidence" value="ECO:0007669"/>
    <property type="project" value="UniProtKB-KW"/>
</dbReference>
<keyword evidence="5 11" id="KW-0378">Hydrolase</keyword>
<dbReference type="InterPro" id="IPR006626">
    <property type="entry name" value="PbH1"/>
</dbReference>
<evidence type="ECO:0000259" key="14">
    <source>
        <dbReference type="Pfam" id="PF21864"/>
    </source>
</evidence>
<dbReference type="InterPro" id="IPR011050">
    <property type="entry name" value="Pectin_lyase_fold/virulence"/>
</dbReference>
<proteinExistence type="inferred from homology"/>
<evidence type="ECO:0000256" key="11">
    <source>
        <dbReference type="RuleBase" id="RU361169"/>
    </source>
</evidence>
<keyword evidence="8" id="KW-0961">Cell wall biogenesis/degradation</keyword>
<keyword evidence="4" id="KW-0964">Secreted</keyword>
<dbReference type="FunFam" id="3.30.70.80:FF:000001">
    <property type="entry name" value="Multiple organellar RNA editing factor"/>
    <property type="match status" value="1"/>
</dbReference>
<evidence type="ECO:0000256" key="2">
    <source>
        <dbReference type="ARBA" id="ARBA00008834"/>
    </source>
</evidence>
<accession>A0A1J7GI43</accession>
<feature type="chain" id="PRO_5012611187" description="MORF/ORRM1/DAG-like MORF domain-containing protein" evidence="13">
    <location>
        <begin position="23"/>
        <end position="659"/>
    </location>
</feature>
<feature type="domain" description="MORF/ORRM1/DAG-like MORF" evidence="14">
    <location>
        <begin position="494"/>
        <end position="585"/>
    </location>
</feature>
<feature type="region of interest" description="Disordered" evidence="12">
    <location>
        <begin position="595"/>
        <end position="659"/>
    </location>
</feature>
<keyword evidence="16" id="KW-1185">Reference proteome</keyword>
<feature type="active site" evidence="10">
    <location>
        <position position="271"/>
    </location>
</feature>
<feature type="compositionally biased region" description="Basic and acidic residues" evidence="12">
    <location>
        <begin position="617"/>
        <end position="629"/>
    </location>
</feature>
<dbReference type="Proteomes" id="UP000188354">
    <property type="component" value="Chromosome LG12"/>
</dbReference>
<dbReference type="InterPro" id="IPR012334">
    <property type="entry name" value="Pectin_lyas_fold"/>
</dbReference>
<evidence type="ECO:0000256" key="1">
    <source>
        <dbReference type="ARBA" id="ARBA00004191"/>
    </source>
</evidence>
<dbReference type="GO" id="GO:0016070">
    <property type="term" value="P:RNA metabolic process"/>
    <property type="evidence" value="ECO:0007669"/>
    <property type="project" value="UniProtKB-ARBA"/>
</dbReference>
<organism evidence="15 16">
    <name type="scientific">Lupinus angustifolius</name>
    <name type="common">Narrow-leaved blue lupine</name>
    <dbReference type="NCBI Taxonomy" id="3871"/>
    <lineage>
        <taxon>Eukaryota</taxon>
        <taxon>Viridiplantae</taxon>
        <taxon>Streptophyta</taxon>
        <taxon>Embryophyta</taxon>
        <taxon>Tracheophyta</taxon>
        <taxon>Spermatophyta</taxon>
        <taxon>Magnoliopsida</taxon>
        <taxon>eudicotyledons</taxon>
        <taxon>Gunneridae</taxon>
        <taxon>Pentapetalae</taxon>
        <taxon>rosids</taxon>
        <taxon>fabids</taxon>
        <taxon>Fabales</taxon>
        <taxon>Fabaceae</taxon>
        <taxon>Papilionoideae</taxon>
        <taxon>50 kb inversion clade</taxon>
        <taxon>genistoids sensu lato</taxon>
        <taxon>core genistoids</taxon>
        <taxon>Genisteae</taxon>
        <taxon>Lupinus</taxon>
    </lineage>
</organism>
<comment type="subcellular location">
    <subcellularLocation>
        <location evidence="1">Secreted</location>
        <location evidence="1">Cell wall</location>
    </subcellularLocation>
</comment>
<comment type="similarity">
    <text evidence="2 11">Belongs to the glycosyl hydrolase 28 family.</text>
</comment>
<evidence type="ECO:0000256" key="7">
    <source>
        <dbReference type="ARBA" id="ARBA00023295"/>
    </source>
</evidence>
<evidence type="ECO:0000256" key="3">
    <source>
        <dbReference type="ARBA" id="ARBA00022512"/>
    </source>
</evidence>
<keyword evidence="7 11" id="KW-0326">Glycosidase</keyword>
<dbReference type="AlphaFoldDB" id="A0A1J7GI43"/>
<feature type="compositionally biased region" description="Polar residues" evidence="12">
    <location>
        <begin position="648"/>
        <end position="659"/>
    </location>
</feature>
<dbReference type="FunFam" id="2.160.20.10:FF:000004">
    <property type="entry name" value="Pectin lyase-like superfamily protein"/>
    <property type="match status" value="1"/>
</dbReference>
<evidence type="ECO:0000256" key="9">
    <source>
        <dbReference type="ARBA" id="ARBA00061096"/>
    </source>
</evidence>
<dbReference type="GO" id="GO:0042803">
    <property type="term" value="F:protein homodimerization activity"/>
    <property type="evidence" value="ECO:0007669"/>
    <property type="project" value="UniProtKB-ARBA"/>
</dbReference>
<evidence type="ECO:0000256" key="12">
    <source>
        <dbReference type="SAM" id="MobiDB-lite"/>
    </source>
</evidence>
<dbReference type="PANTHER" id="PTHR31375">
    <property type="match status" value="1"/>
</dbReference>
<dbReference type="GO" id="GO:0004650">
    <property type="term" value="F:polygalacturonase activity"/>
    <property type="evidence" value="ECO:0007669"/>
    <property type="project" value="InterPro"/>
</dbReference>
<keyword evidence="3" id="KW-0134">Cell wall</keyword>
<reference evidence="15 16" key="1">
    <citation type="journal article" date="2017" name="Plant Biotechnol. J.">
        <title>A comprehensive draft genome sequence for lupin (Lupinus angustifolius), an emerging health food: insights into plant-microbe interactions and legume evolution.</title>
        <authorList>
            <person name="Hane J.K."/>
            <person name="Ming Y."/>
            <person name="Kamphuis L.G."/>
            <person name="Nelson M.N."/>
            <person name="Garg G."/>
            <person name="Atkins C.A."/>
            <person name="Bayer P.E."/>
            <person name="Bravo A."/>
            <person name="Bringans S."/>
            <person name="Cannon S."/>
            <person name="Edwards D."/>
            <person name="Foley R."/>
            <person name="Gao L.L."/>
            <person name="Harrison M.J."/>
            <person name="Huang W."/>
            <person name="Hurgobin B."/>
            <person name="Li S."/>
            <person name="Liu C.W."/>
            <person name="McGrath A."/>
            <person name="Morahan G."/>
            <person name="Murray J."/>
            <person name="Weller J."/>
            <person name="Jian J."/>
            <person name="Singh K.B."/>
        </authorList>
    </citation>
    <scope>NUCLEOTIDE SEQUENCE [LARGE SCALE GENOMIC DNA]</scope>
    <source>
        <strain evidence="16">cv. Tanjil</strain>
        <tissue evidence="15">Whole plant</tissue>
    </source>
</reference>
<dbReference type="GO" id="GO:0005975">
    <property type="term" value="P:carbohydrate metabolic process"/>
    <property type="evidence" value="ECO:0007669"/>
    <property type="project" value="InterPro"/>
</dbReference>
<evidence type="ECO:0000256" key="8">
    <source>
        <dbReference type="ARBA" id="ARBA00023316"/>
    </source>
</evidence>
<evidence type="ECO:0000313" key="16">
    <source>
        <dbReference type="Proteomes" id="UP000188354"/>
    </source>
</evidence>
<evidence type="ECO:0000256" key="10">
    <source>
        <dbReference type="PROSITE-ProRule" id="PRU10052"/>
    </source>
</evidence>
<evidence type="ECO:0000256" key="5">
    <source>
        <dbReference type="ARBA" id="ARBA00022801"/>
    </source>
</evidence>
<dbReference type="EMBL" id="CM007372">
    <property type="protein sequence ID" value="OIW00127.1"/>
    <property type="molecule type" value="Genomic_DNA"/>
</dbReference>
<keyword evidence="13" id="KW-0732">Signal</keyword>
<dbReference type="InterPro" id="IPR054059">
    <property type="entry name" value="MORF/ORRM1/DAG-like_MORF"/>
</dbReference>
<protein>
    <recommendedName>
        <fullName evidence="14">MORF/ORRM1/DAG-like MORF domain-containing protein</fullName>
    </recommendedName>
</protein>
<dbReference type="InterPro" id="IPR000743">
    <property type="entry name" value="Glyco_hydro_28"/>
</dbReference>
<dbReference type="SMART" id="SM00710">
    <property type="entry name" value="PbH1"/>
    <property type="match status" value="6"/>
</dbReference>
<dbReference type="Gene3D" id="2.160.20.10">
    <property type="entry name" value="Single-stranded right-handed beta-helix, Pectin lyase-like"/>
    <property type="match status" value="1"/>
</dbReference>
<sequence>MAIAKSAVILILCFALANYAVAAPREKQVGSPDIFMGKNVAQDVLLPGEKLVDVTSFGAKPDGETDSTQAFMDAWQTTCHVNKEQSRMYVPAGRFLVSPIIFAGPCLSPNPITIQVIGTVLASTDISEYTEGTWLQFEHIDGLKIIGGGTFDGQGKDSWQFVEDCEKRTQTCVRNPSGLHFEHVRNALIQGVKSVNPKGFHVFVTNCANFRLRRLKLLAPETSPNTDGIHISHSINVKLSRNVIATGDDCVSIIQGAYNVTINKLKCGPGHGISIGSLGKFPDELEVKGIIVKNCTMIGTTNGLRIKSWPDLYPGGASDISFTDIIMENVKNPVIIDQEYECYPNCQKKPSLVKIANVHFANIRGTTISPVAVDLRCSQLNPCQGVTIQNINLKLAGGIPTTSRWKMAYLNARRTLASTLTRALSSSSSSSATSRSRFASALFATEQTLPLFGSVNFPVRTKSSGSGYSPLNDPSPNWSNRPPKETILLDGCDYEHWLIVMEFPDNPKPSEDEMVNSYVKTLTQVLGSEEEAKKKIYSVSTSTYTGFGALISEELSYKVKELPGVLWVLPDSYLDVPNKDYGGDLFVDGKVIPRPQYRYSERQPNNRNRPRPRHDRRRETMQVERREPLQRQNWNQGQGGPVQQSSSMNDQNSAPGGHN</sequence>
<evidence type="ECO:0000313" key="15">
    <source>
        <dbReference type="EMBL" id="OIW00127.1"/>
    </source>
</evidence>